<dbReference type="HOGENOM" id="CLU_3346622_0_0_5"/>
<sequence length="37" mass="3896">MRGIILQGPAGSYALSAVFLSAIRCSPLQVAQFMARA</sequence>
<comment type="caution">
    <text evidence="1">The sequence shown here is derived from an EMBL/GenBank/DDBJ whole genome shotgun (WGS) entry which is preliminary data.</text>
</comment>
<evidence type="ECO:0000313" key="1">
    <source>
        <dbReference type="EMBL" id="EGD58825.1"/>
    </source>
</evidence>
<gene>
    <name evidence="1" type="ORF">Y88_0886</name>
</gene>
<accession>F1Z914</accession>
<dbReference type="AlphaFoldDB" id="F1Z914"/>
<keyword evidence="2" id="KW-1185">Reference proteome</keyword>
<dbReference type="Proteomes" id="UP000004728">
    <property type="component" value="Unassembled WGS sequence"/>
</dbReference>
<reference evidence="1 2" key="1">
    <citation type="journal article" date="2012" name="J. Bacteriol.">
        <title>Draft Genome Sequence of Novosphingobium nitrogenifigens Y88T.</title>
        <authorList>
            <person name="Strabala T.J."/>
            <person name="Macdonald L."/>
            <person name="Liu V."/>
            <person name="Smit A.M."/>
        </authorList>
    </citation>
    <scope>NUCLEOTIDE SEQUENCE [LARGE SCALE GENOMIC DNA]</scope>
    <source>
        <strain evidence="1 2">DSM 19370</strain>
    </source>
</reference>
<organism evidence="1 2">
    <name type="scientific">Novosphingobium nitrogenifigens DSM 19370</name>
    <dbReference type="NCBI Taxonomy" id="983920"/>
    <lineage>
        <taxon>Bacteria</taxon>
        <taxon>Pseudomonadati</taxon>
        <taxon>Pseudomonadota</taxon>
        <taxon>Alphaproteobacteria</taxon>
        <taxon>Sphingomonadales</taxon>
        <taxon>Sphingomonadaceae</taxon>
        <taxon>Novosphingobium</taxon>
    </lineage>
</organism>
<name>F1Z914_9SPHN</name>
<proteinExistence type="predicted"/>
<protein>
    <submittedName>
        <fullName evidence="1">Uncharacterized protein</fullName>
    </submittedName>
</protein>
<dbReference type="InParanoid" id="F1Z914"/>
<dbReference type="EMBL" id="AEWJ01000038">
    <property type="protein sequence ID" value="EGD58825.1"/>
    <property type="molecule type" value="Genomic_DNA"/>
</dbReference>
<evidence type="ECO:0000313" key="2">
    <source>
        <dbReference type="Proteomes" id="UP000004728"/>
    </source>
</evidence>